<dbReference type="EMBL" id="SOAU01000001">
    <property type="protein sequence ID" value="TDT18054.1"/>
    <property type="molecule type" value="Genomic_DNA"/>
</dbReference>
<protein>
    <submittedName>
        <fullName evidence="1">Uncharacterized protein (DUF1697 family)</fullName>
    </submittedName>
</protein>
<proteinExistence type="predicted"/>
<organism evidence="1 2">
    <name type="scientific">Ilumatobacter fluminis</name>
    <dbReference type="NCBI Taxonomy" id="467091"/>
    <lineage>
        <taxon>Bacteria</taxon>
        <taxon>Bacillati</taxon>
        <taxon>Actinomycetota</taxon>
        <taxon>Acidimicrobiia</taxon>
        <taxon>Acidimicrobiales</taxon>
        <taxon>Ilumatobacteraceae</taxon>
        <taxon>Ilumatobacter</taxon>
    </lineage>
</organism>
<dbReference type="AlphaFoldDB" id="A0A4R7I470"/>
<dbReference type="OrthoDB" id="9806494at2"/>
<dbReference type="Pfam" id="PF08002">
    <property type="entry name" value="DUF1697"/>
    <property type="match status" value="1"/>
</dbReference>
<dbReference type="SUPFAM" id="SSF160379">
    <property type="entry name" value="SP0830-like"/>
    <property type="match status" value="1"/>
</dbReference>
<dbReference type="Proteomes" id="UP000294558">
    <property type="component" value="Unassembled WGS sequence"/>
</dbReference>
<name>A0A4R7I470_9ACTN</name>
<reference evidence="1 2" key="1">
    <citation type="submission" date="2019-03" db="EMBL/GenBank/DDBJ databases">
        <title>Sequencing the genomes of 1000 actinobacteria strains.</title>
        <authorList>
            <person name="Klenk H.-P."/>
        </authorList>
    </citation>
    <scope>NUCLEOTIDE SEQUENCE [LARGE SCALE GENOMIC DNA]</scope>
    <source>
        <strain evidence="1 2">DSM 18936</strain>
    </source>
</reference>
<dbReference type="PANTHER" id="PTHR36439">
    <property type="entry name" value="BLL4334 PROTEIN"/>
    <property type="match status" value="1"/>
</dbReference>
<dbReference type="Gene3D" id="3.30.70.1280">
    <property type="entry name" value="SP0830-like domains"/>
    <property type="match status" value="1"/>
</dbReference>
<sequence length="181" mass="19292">MTPGRCHNAPVRLVAFLRGINVGNRRPKKDELIAAVAGPEFADVSTYQASGNLLFTSELEPAEAEPVLEQRLEASLGYEVTCFVRSVDELRTLLAGIPEPGPGAKHEIIFYKSDPGDEARAALAATAGPNDTLSPMGRQTLWTHVGGMSESPLAALTPRPGAPVTTVRTAATIDRIVDKFT</sequence>
<dbReference type="InterPro" id="IPR012545">
    <property type="entry name" value="DUF1697"/>
</dbReference>
<accession>A0A4R7I470</accession>
<evidence type="ECO:0000313" key="1">
    <source>
        <dbReference type="EMBL" id="TDT18054.1"/>
    </source>
</evidence>
<evidence type="ECO:0000313" key="2">
    <source>
        <dbReference type="Proteomes" id="UP000294558"/>
    </source>
</evidence>
<dbReference type="PANTHER" id="PTHR36439:SF1">
    <property type="entry name" value="DUF1697 DOMAIN-CONTAINING PROTEIN"/>
    <property type="match status" value="1"/>
</dbReference>
<gene>
    <name evidence="1" type="ORF">BDK89_3668</name>
</gene>
<comment type="caution">
    <text evidence="1">The sequence shown here is derived from an EMBL/GenBank/DDBJ whole genome shotgun (WGS) entry which is preliminary data.</text>
</comment>
<keyword evidence="2" id="KW-1185">Reference proteome</keyword>